<keyword evidence="3" id="KW-1185">Reference proteome</keyword>
<reference evidence="2" key="1">
    <citation type="submission" date="2019-06" db="EMBL/GenBank/DDBJ databases">
        <authorList>
            <person name="Zheng W."/>
        </authorList>
    </citation>
    <scope>NUCLEOTIDE SEQUENCE</scope>
    <source>
        <strain evidence="2">QDHG01</strain>
    </source>
</reference>
<name>A0A8J8NAJ1_HALGN</name>
<dbReference type="EMBL" id="RRYP01029799">
    <property type="protein sequence ID" value="TNV71437.1"/>
    <property type="molecule type" value="Genomic_DNA"/>
</dbReference>
<evidence type="ECO:0000256" key="1">
    <source>
        <dbReference type="SAM" id="MobiDB-lite"/>
    </source>
</evidence>
<feature type="region of interest" description="Disordered" evidence="1">
    <location>
        <begin position="37"/>
        <end position="73"/>
    </location>
</feature>
<evidence type="ECO:0000313" key="2">
    <source>
        <dbReference type="EMBL" id="TNV71437.1"/>
    </source>
</evidence>
<organism evidence="2 3">
    <name type="scientific">Halteria grandinella</name>
    <dbReference type="NCBI Taxonomy" id="5974"/>
    <lineage>
        <taxon>Eukaryota</taxon>
        <taxon>Sar</taxon>
        <taxon>Alveolata</taxon>
        <taxon>Ciliophora</taxon>
        <taxon>Intramacronucleata</taxon>
        <taxon>Spirotrichea</taxon>
        <taxon>Stichotrichia</taxon>
        <taxon>Sporadotrichida</taxon>
        <taxon>Halteriidae</taxon>
        <taxon>Halteria</taxon>
    </lineage>
</organism>
<accession>A0A8J8NAJ1</accession>
<gene>
    <name evidence="2" type="ORF">FGO68_gene5931</name>
</gene>
<sequence>MSEISRFSRHRLQFPSQSVEFAEIPAKSLVQCIRAVGRTTSPQPEQIRRSQRTQPHSIKSDCRADRRTNFRRV</sequence>
<proteinExistence type="predicted"/>
<protein>
    <submittedName>
        <fullName evidence="2">Uncharacterized protein</fullName>
    </submittedName>
</protein>
<comment type="caution">
    <text evidence="2">The sequence shown here is derived from an EMBL/GenBank/DDBJ whole genome shotgun (WGS) entry which is preliminary data.</text>
</comment>
<dbReference type="Proteomes" id="UP000785679">
    <property type="component" value="Unassembled WGS sequence"/>
</dbReference>
<dbReference type="AlphaFoldDB" id="A0A8J8NAJ1"/>
<evidence type="ECO:0000313" key="3">
    <source>
        <dbReference type="Proteomes" id="UP000785679"/>
    </source>
</evidence>
<feature type="compositionally biased region" description="Basic and acidic residues" evidence="1">
    <location>
        <begin position="58"/>
        <end position="73"/>
    </location>
</feature>